<evidence type="ECO:0000313" key="3">
    <source>
        <dbReference type="Proteomes" id="UP000663760"/>
    </source>
</evidence>
<keyword evidence="1" id="KW-0472">Membrane</keyword>
<feature type="transmembrane region" description="Helical" evidence="1">
    <location>
        <begin position="138"/>
        <end position="164"/>
    </location>
</feature>
<keyword evidence="1" id="KW-0812">Transmembrane</keyword>
<dbReference type="EMBL" id="LR746277">
    <property type="protein sequence ID" value="CAA7408146.1"/>
    <property type="molecule type" value="Genomic_DNA"/>
</dbReference>
<keyword evidence="3" id="KW-1185">Reference proteome</keyword>
<dbReference type="OrthoDB" id="10629192at2759"/>
<name>A0A7I8LEP5_SPIIN</name>
<organism evidence="2 3">
    <name type="scientific">Spirodela intermedia</name>
    <name type="common">Intermediate duckweed</name>
    <dbReference type="NCBI Taxonomy" id="51605"/>
    <lineage>
        <taxon>Eukaryota</taxon>
        <taxon>Viridiplantae</taxon>
        <taxon>Streptophyta</taxon>
        <taxon>Embryophyta</taxon>
        <taxon>Tracheophyta</taxon>
        <taxon>Spermatophyta</taxon>
        <taxon>Magnoliopsida</taxon>
        <taxon>Liliopsida</taxon>
        <taxon>Araceae</taxon>
        <taxon>Lemnoideae</taxon>
        <taxon>Spirodela</taxon>
    </lineage>
</organism>
<feature type="transmembrane region" description="Helical" evidence="1">
    <location>
        <begin position="97"/>
        <end position="118"/>
    </location>
</feature>
<evidence type="ECO:0000256" key="1">
    <source>
        <dbReference type="SAM" id="Phobius"/>
    </source>
</evidence>
<dbReference type="Proteomes" id="UP000663760">
    <property type="component" value="Chromosome 14"/>
</dbReference>
<accession>A0A7I8LEP5</accession>
<reference evidence="2" key="1">
    <citation type="submission" date="2020-02" db="EMBL/GenBank/DDBJ databases">
        <authorList>
            <person name="Scholz U."/>
            <person name="Mascher M."/>
            <person name="Fiebig A."/>
        </authorList>
    </citation>
    <scope>NUCLEOTIDE SEQUENCE</scope>
</reference>
<feature type="transmembrane region" description="Helical" evidence="1">
    <location>
        <begin position="171"/>
        <end position="195"/>
    </location>
</feature>
<dbReference type="AlphaFoldDB" id="A0A7I8LEP5"/>
<proteinExistence type="predicted"/>
<sequence>MAKKGLRGRIGVLSARFREEDGFFFLAEGFKVMLVAVLVVFTLCSLLSVGARFSRSSFLEMAMDQYLLHKIDPTSAQGLALALVVSEHAKVAATRELLFLTISLLTSWTTSMAAYYFLFAASLDETEPDPCRGRWTGFLSTLRCAATVTVAYGFLLEAAALIFLEVAGNSAAFLAAAVLVASVFRFLSFTVGTVLGQALAMSALDDEECGGGMEALRRPVRLLLGGSPAMDLELLLV</sequence>
<gene>
    <name evidence="2" type="ORF">SI8410_14018824</name>
</gene>
<keyword evidence="1" id="KW-1133">Transmembrane helix</keyword>
<feature type="transmembrane region" description="Helical" evidence="1">
    <location>
        <begin position="32"/>
        <end position="53"/>
    </location>
</feature>
<evidence type="ECO:0000313" key="2">
    <source>
        <dbReference type="EMBL" id="CAA7408146.1"/>
    </source>
</evidence>
<protein>
    <submittedName>
        <fullName evidence="2">Uncharacterized protein</fullName>
    </submittedName>
</protein>